<evidence type="ECO:0000313" key="1">
    <source>
        <dbReference type="EMBL" id="KAG5460104.1"/>
    </source>
</evidence>
<dbReference type="AlphaFoldDB" id="A0A8H8DIR5"/>
<reference evidence="1 2" key="1">
    <citation type="journal article" name="Sci. Rep.">
        <title>Genome-scale phylogenetic analyses confirm Olpidium as the closest living zoosporic fungus to the non-flagellated, terrestrial fungi.</title>
        <authorList>
            <person name="Chang Y."/>
            <person name="Rochon D."/>
            <person name="Sekimoto S."/>
            <person name="Wang Y."/>
            <person name="Chovatia M."/>
            <person name="Sandor L."/>
            <person name="Salamov A."/>
            <person name="Grigoriev I.V."/>
            <person name="Stajich J.E."/>
            <person name="Spatafora J.W."/>
        </authorList>
    </citation>
    <scope>NUCLEOTIDE SEQUENCE [LARGE SCALE GENOMIC DNA]</scope>
    <source>
        <strain evidence="1">S191</strain>
    </source>
</reference>
<protein>
    <submittedName>
        <fullName evidence="1">Uncharacterized protein</fullName>
    </submittedName>
</protein>
<dbReference type="Proteomes" id="UP000673691">
    <property type="component" value="Unassembled WGS sequence"/>
</dbReference>
<organism evidence="1 2">
    <name type="scientific">Olpidium bornovanus</name>
    <dbReference type="NCBI Taxonomy" id="278681"/>
    <lineage>
        <taxon>Eukaryota</taxon>
        <taxon>Fungi</taxon>
        <taxon>Fungi incertae sedis</taxon>
        <taxon>Olpidiomycota</taxon>
        <taxon>Olpidiomycotina</taxon>
        <taxon>Olpidiomycetes</taxon>
        <taxon>Olpidiales</taxon>
        <taxon>Olpidiaceae</taxon>
        <taxon>Olpidium</taxon>
    </lineage>
</organism>
<evidence type="ECO:0000313" key="2">
    <source>
        <dbReference type="Proteomes" id="UP000673691"/>
    </source>
</evidence>
<sequence length="86" mass="9610">MQTTDRAPNRRPTSAYPAVAPPQGAHFLVVPPIVRLDAQRVEDGLFGVPDVFDAIRSPCWSVRGRRQRGYSYPFLASRCHGQNFSP</sequence>
<gene>
    <name evidence="1" type="ORF">BJ554DRAFT_7891</name>
</gene>
<keyword evidence="2" id="KW-1185">Reference proteome</keyword>
<proteinExistence type="predicted"/>
<comment type="caution">
    <text evidence="1">The sequence shown here is derived from an EMBL/GenBank/DDBJ whole genome shotgun (WGS) entry which is preliminary data.</text>
</comment>
<name>A0A8H8DIR5_9FUNG</name>
<accession>A0A8H8DIR5</accession>
<dbReference type="EMBL" id="JAEFCI010005773">
    <property type="protein sequence ID" value="KAG5460104.1"/>
    <property type="molecule type" value="Genomic_DNA"/>
</dbReference>